<keyword evidence="3" id="KW-1185">Reference proteome</keyword>
<feature type="region of interest" description="Disordered" evidence="1">
    <location>
        <begin position="212"/>
        <end position="231"/>
    </location>
</feature>
<protein>
    <submittedName>
        <fullName evidence="2">Uncharacterized protein</fullName>
    </submittedName>
</protein>
<dbReference type="Proteomes" id="UP000294901">
    <property type="component" value="Unassembled WGS sequence"/>
</dbReference>
<sequence length="276" mass="27606">MGARGNTGGGETLTGNAVKQRREAHTGGELCLRGCDPDGEDAVKQRRAGHAAGELYLRGRDPDREGSQTAARGIQPGNCACGGERGRELIGGAVTGRRSDRQDQGRREGSPVERADLVSRGQADDGGQVGQQKASLWPGVPAPLGAGPGTSGSAGHIRVRRAHPGPPGTSGSAGHIRVRRAHPGPPGRPGSRGTAVGRSACAGGGRNCVAGRTGSGQGGQRRGSGAAGGQSVAVAGRVGVVVRRGLSRGIRAVGARAAGGGDGERGAGDGRFRRAR</sequence>
<feature type="compositionally biased region" description="Gly residues" evidence="1">
    <location>
        <begin position="1"/>
        <end position="12"/>
    </location>
</feature>
<accession>A0A4R6JTU0</accession>
<dbReference type="AlphaFoldDB" id="A0A4R6JTU0"/>
<feature type="compositionally biased region" description="Basic and acidic residues" evidence="1">
    <location>
        <begin position="97"/>
        <end position="117"/>
    </location>
</feature>
<dbReference type="EMBL" id="SNWR01000001">
    <property type="protein sequence ID" value="TDO38456.1"/>
    <property type="molecule type" value="Genomic_DNA"/>
</dbReference>
<feature type="region of interest" description="Disordered" evidence="1">
    <location>
        <begin position="253"/>
        <end position="276"/>
    </location>
</feature>
<feature type="compositionally biased region" description="Basic and acidic residues" evidence="1">
    <location>
        <begin position="57"/>
        <end position="66"/>
    </location>
</feature>
<evidence type="ECO:0000313" key="2">
    <source>
        <dbReference type="EMBL" id="TDO38456.1"/>
    </source>
</evidence>
<organism evidence="2 3">
    <name type="scientific">Paractinoplanes brasiliensis</name>
    <dbReference type="NCBI Taxonomy" id="52695"/>
    <lineage>
        <taxon>Bacteria</taxon>
        <taxon>Bacillati</taxon>
        <taxon>Actinomycetota</taxon>
        <taxon>Actinomycetes</taxon>
        <taxon>Micromonosporales</taxon>
        <taxon>Micromonosporaceae</taxon>
        <taxon>Paractinoplanes</taxon>
    </lineage>
</organism>
<proteinExistence type="predicted"/>
<feature type="compositionally biased region" description="Basic and acidic residues" evidence="1">
    <location>
        <begin position="262"/>
        <end position="276"/>
    </location>
</feature>
<comment type="caution">
    <text evidence="2">The sequence shown here is derived from an EMBL/GenBank/DDBJ whole genome shotgun (WGS) entry which is preliminary data.</text>
</comment>
<evidence type="ECO:0000256" key="1">
    <source>
        <dbReference type="SAM" id="MobiDB-lite"/>
    </source>
</evidence>
<evidence type="ECO:0000313" key="3">
    <source>
        <dbReference type="Proteomes" id="UP000294901"/>
    </source>
</evidence>
<reference evidence="2 3" key="1">
    <citation type="submission" date="2019-03" db="EMBL/GenBank/DDBJ databases">
        <title>Sequencing the genomes of 1000 actinobacteria strains.</title>
        <authorList>
            <person name="Klenk H.-P."/>
        </authorList>
    </citation>
    <scope>NUCLEOTIDE SEQUENCE [LARGE SCALE GENOMIC DNA]</scope>
    <source>
        <strain evidence="2 3">DSM 43805</strain>
    </source>
</reference>
<name>A0A4R6JTU0_9ACTN</name>
<gene>
    <name evidence="2" type="ORF">C8E87_2112</name>
</gene>
<feature type="compositionally biased region" description="Gly residues" evidence="1">
    <location>
        <begin position="213"/>
        <end position="228"/>
    </location>
</feature>
<feature type="region of interest" description="Disordered" evidence="1">
    <location>
        <begin position="1"/>
        <end position="198"/>
    </location>
</feature>